<keyword evidence="6" id="KW-1185">Reference proteome</keyword>
<proteinExistence type="predicted"/>
<gene>
    <name evidence="5" type="ORF">OSR52_15865</name>
</gene>
<dbReference type="PANTHER" id="PTHR42756">
    <property type="entry name" value="TRANSCRIPTIONAL REGULATOR, MARR"/>
    <property type="match status" value="1"/>
</dbReference>
<evidence type="ECO:0000313" key="6">
    <source>
        <dbReference type="Proteomes" id="UP001153642"/>
    </source>
</evidence>
<dbReference type="Proteomes" id="UP001153642">
    <property type="component" value="Unassembled WGS sequence"/>
</dbReference>
<name>A0ABT6FVP5_9FLAO</name>
<dbReference type="Pfam" id="PF01047">
    <property type="entry name" value="MarR"/>
    <property type="match status" value="1"/>
</dbReference>
<feature type="domain" description="HTH marR-type" evidence="4">
    <location>
        <begin position="1"/>
        <end position="149"/>
    </location>
</feature>
<dbReference type="SMART" id="SM00347">
    <property type="entry name" value="HTH_MARR"/>
    <property type="match status" value="1"/>
</dbReference>
<reference evidence="5" key="1">
    <citation type="submission" date="2022-11" db="EMBL/GenBank/DDBJ databases">
        <title>High-quality draft genome sequence of Galbibacter sp. strain CMA-7.</title>
        <authorList>
            <person name="Wei L."/>
            <person name="Dong C."/>
            <person name="Shao Z."/>
        </authorList>
    </citation>
    <scope>NUCLEOTIDE SEQUENCE</scope>
    <source>
        <strain evidence="5">CMA-7</strain>
    </source>
</reference>
<dbReference type="PANTHER" id="PTHR42756:SF1">
    <property type="entry name" value="TRANSCRIPTIONAL REPRESSOR OF EMRAB OPERON"/>
    <property type="match status" value="1"/>
</dbReference>
<dbReference type="InterPro" id="IPR036388">
    <property type="entry name" value="WH-like_DNA-bd_sf"/>
</dbReference>
<keyword evidence="3" id="KW-0804">Transcription</keyword>
<dbReference type="SUPFAM" id="SSF46785">
    <property type="entry name" value="Winged helix' DNA-binding domain"/>
    <property type="match status" value="1"/>
</dbReference>
<evidence type="ECO:0000256" key="1">
    <source>
        <dbReference type="ARBA" id="ARBA00023015"/>
    </source>
</evidence>
<organism evidence="5 6">
    <name type="scientific">Galbibacter pacificus</name>
    <dbReference type="NCBI Taxonomy" id="2996052"/>
    <lineage>
        <taxon>Bacteria</taxon>
        <taxon>Pseudomonadati</taxon>
        <taxon>Bacteroidota</taxon>
        <taxon>Flavobacteriia</taxon>
        <taxon>Flavobacteriales</taxon>
        <taxon>Flavobacteriaceae</taxon>
        <taxon>Galbibacter</taxon>
    </lineage>
</organism>
<dbReference type="Gene3D" id="1.10.10.10">
    <property type="entry name" value="Winged helix-like DNA-binding domain superfamily/Winged helix DNA-binding domain"/>
    <property type="match status" value="1"/>
</dbReference>
<keyword evidence="1" id="KW-0805">Transcription regulation</keyword>
<evidence type="ECO:0000256" key="2">
    <source>
        <dbReference type="ARBA" id="ARBA00023125"/>
    </source>
</evidence>
<dbReference type="PRINTS" id="PR00598">
    <property type="entry name" value="HTHMARR"/>
</dbReference>
<evidence type="ECO:0000256" key="3">
    <source>
        <dbReference type="ARBA" id="ARBA00023163"/>
    </source>
</evidence>
<protein>
    <submittedName>
        <fullName evidence="5">MarR family transcriptional regulator</fullName>
    </submittedName>
</protein>
<evidence type="ECO:0000259" key="4">
    <source>
        <dbReference type="PROSITE" id="PS50995"/>
    </source>
</evidence>
<sequence length="149" mass="17066">MKIEDIIQSKAMPLGRKTALNLMYTSNLLQDKTAEILKPFDLSPEQFNVLRILRGQKGNPANLCTIQERMICKMSNTTRLVDKLLAKGLVERSVCQENRRKVEINITEKGLSILAEIDEPIDEHNSNIIKNLTKEEIEAFNETLEKIRD</sequence>
<dbReference type="RefSeq" id="WP_277900948.1">
    <property type="nucleotide sequence ID" value="NZ_JAPMUA010000006.1"/>
</dbReference>
<accession>A0ABT6FVP5</accession>
<dbReference type="EMBL" id="JAPMUA010000006">
    <property type="protein sequence ID" value="MDG3587343.1"/>
    <property type="molecule type" value="Genomic_DNA"/>
</dbReference>
<keyword evidence="2" id="KW-0238">DNA-binding</keyword>
<dbReference type="InterPro" id="IPR036390">
    <property type="entry name" value="WH_DNA-bd_sf"/>
</dbReference>
<dbReference type="PROSITE" id="PS50995">
    <property type="entry name" value="HTH_MARR_2"/>
    <property type="match status" value="1"/>
</dbReference>
<dbReference type="InterPro" id="IPR000835">
    <property type="entry name" value="HTH_MarR-typ"/>
</dbReference>
<evidence type="ECO:0000313" key="5">
    <source>
        <dbReference type="EMBL" id="MDG3587343.1"/>
    </source>
</evidence>
<comment type="caution">
    <text evidence="5">The sequence shown here is derived from an EMBL/GenBank/DDBJ whole genome shotgun (WGS) entry which is preliminary data.</text>
</comment>